<dbReference type="GO" id="GO:0008270">
    <property type="term" value="F:zinc ion binding"/>
    <property type="evidence" value="ECO:0007669"/>
    <property type="project" value="InterPro"/>
</dbReference>
<dbReference type="OrthoDB" id="2248168at2759"/>
<keyword evidence="3" id="KW-1185">Reference proteome</keyword>
<dbReference type="STRING" id="246409.I1C2N8"/>
<sequence>MGKNSEVVRIQTTNISYEKDDKLEPLMIQLFEKYESILEIRLYHTVEGGWFRSRECVTLVKDEAKSYESLTPQIPSWKQGHYLHIVWNNMKIICNYCQVDDHKRMNCPVLLRRRKACFICESTPHLKTQCPDALWNC</sequence>
<dbReference type="AlphaFoldDB" id="I1C2N8"/>
<proteinExistence type="predicted"/>
<accession>I1C2N8</accession>
<dbReference type="Proteomes" id="UP000009138">
    <property type="component" value="Unassembled WGS sequence"/>
</dbReference>
<dbReference type="Gene3D" id="4.10.60.10">
    <property type="entry name" value="Zinc finger, CCHC-type"/>
    <property type="match status" value="1"/>
</dbReference>
<dbReference type="VEuPathDB" id="FungiDB:RO3G_07423"/>
<name>I1C2N8_RHIO9</name>
<reference evidence="2 3" key="1">
    <citation type="journal article" date="2009" name="PLoS Genet.">
        <title>Genomic analysis of the basal lineage fungus Rhizopus oryzae reveals a whole-genome duplication.</title>
        <authorList>
            <person name="Ma L.-J."/>
            <person name="Ibrahim A.S."/>
            <person name="Skory C."/>
            <person name="Grabherr M.G."/>
            <person name="Burger G."/>
            <person name="Butler M."/>
            <person name="Elias M."/>
            <person name="Idnurm A."/>
            <person name="Lang B.F."/>
            <person name="Sone T."/>
            <person name="Abe A."/>
            <person name="Calvo S.E."/>
            <person name="Corrochano L.M."/>
            <person name="Engels R."/>
            <person name="Fu J."/>
            <person name="Hansberg W."/>
            <person name="Kim J.-M."/>
            <person name="Kodira C.D."/>
            <person name="Koehrsen M.J."/>
            <person name="Liu B."/>
            <person name="Miranda-Saavedra D."/>
            <person name="O'Leary S."/>
            <person name="Ortiz-Castellanos L."/>
            <person name="Poulter R."/>
            <person name="Rodriguez-Romero J."/>
            <person name="Ruiz-Herrera J."/>
            <person name="Shen Y.-Q."/>
            <person name="Zeng Q."/>
            <person name="Galagan J."/>
            <person name="Birren B.W."/>
            <person name="Cuomo C.A."/>
            <person name="Wickes B.L."/>
        </authorList>
    </citation>
    <scope>NUCLEOTIDE SEQUENCE [LARGE SCALE GENOMIC DNA]</scope>
    <source>
        <strain evidence="3">RA 99-880 / ATCC MYA-4621 / FGSC 9543 / NRRL 43880</strain>
    </source>
</reference>
<feature type="domain" description="CCHC-type" evidence="1">
    <location>
        <begin position="93"/>
        <end position="109"/>
    </location>
</feature>
<evidence type="ECO:0000259" key="1">
    <source>
        <dbReference type="SMART" id="SM00343"/>
    </source>
</evidence>
<dbReference type="GeneID" id="93614394"/>
<feature type="domain" description="CCHC-type" evidence="1">
    <location>
        <begin position="116"/>
        <end position="132"/>
    </location>
</feature>
<dbReference type="SMART" id="SM00343">
    <property type="entry name" value="ZnF_C2HC"/>
    <property type="match status" value="2"/>
</dbReference>
<evidence type="ECO:0000313" key="3">
    <source>
        <dbReference type="Proteomes" id="UP000009138"/>
    </source>
</evidence>
<dbReference type="GO" id="GO:0003676">
    <property type="term" value="F:nucleic acid binding"/>
    <property type="evidence" value="ECO:0007669"/>
    <property type="project" value="InterPro"/>
</dbReference>
<gene>
    <name evidence="2" type="ORF">RO3G_07423</name>
</gene>
<organism evidence="2 3">
    <name type="scientific">Rhizopus delemar (strain RA 99-880 / ATCC MYA-4621 / FGSC 9543 / NRRL 43880)</name>
    <name type="common">Mucormycosis agent</name>
    <name type="synonym">Rhizopus arrhizus var. delemar</name>
    <dbReference type="NCBI Taxonomy" id="246409"/>
    <lineage>
        <taxon>Eukaryota</taxon>
        <taxon>Fungi</taxon>
        <taxon>Fungi incertae sedis</taxon>
        <taxon>Mucoromycota</taxon>
        <taxon>Mucoromycotina</taxon>
        <taxon>Mucoromycetes</taxon>
        <taxon>Mucorales</taxon>
        <taxon>Mucorineae</taxon>
        <taxon>Rhizopodaceae</taxon>
        <taxon>Rhizopus</taxon>
    </lineage>
</organism>
<dbReference type="EMBL" id="CH476736">
    <property type="protein sequence ID" value="EIE82718.1"/>
    <property type="molecule type" value="Genomic_DNA"/>
</dbReference>
<dbReference type="InterPro" id="IPR001878">
    <property type="entry name" value="Znf_CCHC"/>
</dbReference>
<dbReference type="InParanoid" id="I1C2N8"/>
<evidence type="ECO:0000313" key="2">
    <source>
        <dbReference type="EMBL" id="EIE82718.1"/>
    </source>
</evidence>
<dbReference type="RefSeq" id="XP_067518114.1">
    <property type="nucleotide sequence ID" value="XM_067662013.1"/>
</dbReference>
<protein>
    <recommendedName>
        <fullName evidence="1">CCHC-type domain-containing protein</fullName>
    </recommendedName>
</protein>